<evidence type="ECO:0000313" key="2">
    <source>
        <dbReference type="Proteomes" id="UP001164250"/>
    </source>
</evidence>
<name>A0ACC1BUT2_9ROSI</name>
<protein>
    <submittedName>
        <fullName evidence="1">Uncharacterized protein</fullName>
    </submittedName>
</protein>
<proteinExistence type="predicted"/>
<sequence length="37" mass="3887">MVRVEDTNSNEDVVLATVGVPTGHSPSPCRGQTNLCC</sequence>
<accession>A0ACC1BUT2</accession>
<reference evidence="2" key="1">
    <citation type="journal article" date="2023" name="G3 (Bethesda)">
        <title>Genome assembly and association tests identify interacting loci associated with vigor, precocity, and sex in interspecific pistachio rootstocks.</title>
        <authorList>
            <person name="Palmer W."/>
            <person name="Jacygrad E."/>
            <person name="Sagayaradj S."/>
            <person name="Cavanaugh K."/>
            <person name="Han R."/>
            <person name="Bertier L."/>
            <person name="Beede B."/>
            <person name="Kafkas S."/>
            <person name="Golino D."/>
            <person name="Preece J."/>
            <person name="Michelmore R."/>
        </authorList>
    </citation>
    <scope>NUCLEOTIDE SEQUENCE [LARGE SCALE GENOMIC DNA]</scope>
</reference>
<gene>
    <name evidence="1" type="ORF">Patl1_05443</name>
</gene>
<keyword evidence="2" id="KW-1185">Reference proteome</keyword>
<comment type="caution">
    <text evidence="1">The sequence shown here is derived from an EMBL/GenBank/DDBJ whole genome shotgun (WGS) entry which is preliminary data.</text>
</comment>
<evidence type="ECO:0000313" key="1">
    <source>
        <dbReference type="EMBL" id="KAJ0102907.1"/>
    </source>
</evidence>
<organism evidence="1 2">
    <name type="scientific">Pistacia atlantica</name>
    <dbReference type="NCBI Taxonomy" id="434234"/>
    <lineage>
        <taxon>Eukaryota</taxon>
        <taxon>Viridiplantae</taxon>
        <taxon>Streptophyta</taxon>
        <taxon>Embryophyta</taxon>
        <taxon>Tracheophyta</taxon>
        <taxon>Spermatophyta</taxon>
        <taxon>Magnoliopsida</taxon>
        <taxon>eudicotyledons</taxon>
        <taxon>Gunneridae</taxon>
        <taxon>Pentapetalae</taxon>
        <taxon>rosids</taxon>
        <taxon>malvids</taxon>
        <taxon>Sapindales</taxon>
        <taxon>Anacardiaceae</taxon>
        <taxon>Pistacia</taxon>
    </lineage>
</organism>
<dbReference type="Proteomes" id="UP001164250">
    <property type="component" value="Chromosome 3"/>
</dbReference>
<dbReference type="EMBL" id="CM047899">
    <property type="protein sequence ID" value="KAJ0102907.1"/>
    <property type="molecule type" value="Genomic_DNA"/>
</dbReference>